<organism evidence="16 17">
    <name type="scientific">Allocoleopsis franciscana PCC 7113</name>
    <dbReference type="NCBI Taxonomy" id="1173027"/>
    <lineage>
        <taxon>Bacteria</taxon>
        <taxon>Bacillati</taxon>
        <taxon>Cyanobacteriota</taxon>
        <taxon>Cyanophyceae</taxon>
        <taxon>Coleofasciculales</taxon>
        <taxon>Coleofasciculaceae</taxon>
        <taxon>Allocoleopsis</taxon>
        <taxon>Allocoleopsis franciscana</taxon>
    </lineage>
</organism>
<dbReference type="InterPro" id="IPR005671">
    <property type="entry name" value="LeuA_bact_synth"/>
</dbReference>
<dbReference type="OrthoDB" id="570404at2"/>
<evidence type="ECO:0000256" key="9">
    <source>
        <dbReference type="ARBA" id="ARBA00022723"/>
    </source>
</evidence>
<dbReference type="RefSeq" id="WP_015185786.1">
    <property type="nucleotide sequence ID" value="NC_019738.1"/>
</dbReference>
<comment type="subunit">
    <text evidence="13">Homodimer.</text>
</comment>
<keyword evidence="10" id="KW-0464">Manganese</keyword>
<keyword evidence="5 13" id="KW-0432">Leucine biosynthesis</keyword>
<gene>
    <name evidence="13" type="primary">leuA</name>
    <name evidence="16" type="ORF">Mic7113_6058</name>
</gene>
<comment type="function">
    <text evidence="13">Catalyzes the condensation of the acetyl group of acetyl-CoA with 3-methyl-2-oxobutanoate (2-ketoisovalerate) to form 3-carboxy-3-hydroxy-4-methylpentanoate (2-isopropylmalate).</text>
</comment>
<keyword evidence="8 13" id="KW-0808">Transferase</keyword>
<keyword evidence="17" id="KW-1185">Reference proteome</keyword>
<dbReference type="FunFam" id="3.20.20.70:FF:000010">
    <property type="entry name" value="2-isopropylmalate synthase"/>
    <property type="match status" value="1"/>
</dbReference>
<dbReference type="AlphaFoldDB" id="K9WQ42"/>
<accession>K9WQ42</accession>
<evidence type="ECO:0000259" key="15">
    <source>
        <dbReference type="PROSITE" id="PS50991"/>
    </source>
</evidence>
<dbReference type="PROSITE" id="PS00815">
    <property type="entry name" value="AIPM_HOMOCIT_SYNTH_1"/>
    <property type="match status" value="1"/>
</dbReference>
<dbReference type="FunFam" id="3.30.160.270:FF:000001">
    <property type="entry name" value="2-isopropylmalate synthase"/>
    <property type="match status" value="1"/>
</dbReference>
<keyword evidence="9" id="KW-0479">Metal-binding</keyword>
<dbReference type="SUPFAM" id="SSF51569">
    <property type="entry name" value="Aldolase"/>
    <property type="match status" value="1"/>
</dbReference>
<dbReference type="InterPro" id="IPR050073">
    <property type="entry name" value="2-IPM_HCS-like"/>
</dbReference>
<evidence type="ECO:0000256" key="11">
    <source>
        <dbReference type="ARBA" id="ARBA00023304"/>
    </source>
</evidence>
<dbReference type="InterPro" id="IPR002034">
    <property type="entry name" value="AIPM/Hcit_synth_CS"/>
</dbReference>
<dbReference type="InterPro" id="IPR013785">
    <property type="entry name" value="Aldolase_TIM"/>
</dbReference>
<dbReference type="InterPro" id="IPR036230">
    <property type="entry name" value="LeuA_allosteric_dom_sf"/>
</dbReference>
<dbReference type="GO" id="GO:0009098">
    <property type="term" value="P:L-leucine biosynthetic process"/>
    <property type="evidence" value="ECO:0007669"/>
    <property type="project" value="UniProtKB-UniRule"/>
</dbReference>
<dbReference type="InterPro" id="IPR000891">
    <property type="entry name" value="PYR_CT"/>
</dbReference>
<keyword evidence="6 13" id="KW-0963">Cytoplasm</keyword>
<evidence type="ECO:0000256" key="10">
    <source>
        <dbReference type="ARBA" id="ARBA00023211"/>
    </source>
</evidence>
<dbReference type="Pfam" id="PF00682">
    <property type="entry name" value="HMGL-like"/>
    <property type="match status" value="1"/>
</dbReference>
<keyword evidence="16" id="KW-0012">Acyltransferase</keyword>
<dbReference type="CDD" id="cd07940">
    <property type="entry name" value="DRE_TIM_IPMS"/>
    <property type="match status" value="1"/>
</dbReference>
<evidence type="ECO:0000256" key="7">
    <source>
        <dbReference type="ARBA" id="ARBA00022605"/>
    </source>
</evidence>
<dbReference type="PANTHER" id="PTHR10277">
    <property type="entry name" value="HOMOCITRATE SYNTHASE-RELATED"/>
    <property type="match status" value="1"/>
</dbReference>
<feature type="domain" description="Pyruvate carboxyltransferase" evidence="15">
    <location>
        <begin position="10"/>
        <end position="271"/>
    </location>
</feature>
<dbReference type="FunFam" id="1.10.238.260:FF:000001">
    <property type="entry name" value="2-isopropylmalate synthase"/>
    <property type="match status" value="1"/>
</dbReference>
<dbReference type="Gene3D" id="3.20.20.70">
    <property type="entry name" value="Aldolase class I"/>
    <property type="match status" value="1"/>
</dbReference>
<evidence type="ECO:0000256" key="5">
    <source>
        <dbReference type="ARBA" id="ARBA00022430"/>
    </source>
</evidence>
<dbReference type="GO" id="GO:0003985">
    <property type="term" value="F:acetyl-CoA C-acetyltransferase activity"/>
    <property type="evidence" value="ECO:0007669"/>
    <property type="project" value="UniProtKB-UniRule"/>
</dbReference>
<evidence type="ECO:0000256" key="2">
    <source>
        <dbReference type="ARBA" id="ARBA00004689"/>
    </source>
</evidence>
<reference evidence="16 17" key="1">
    <citation type="submission" date="2012-06" db="EMBL/GenBank/DDBJ databases">
        <title>Finished chromosome of genome of Microcoleus sp. PCC 7113.</title>
        <authorList>
            <consortium name="US DOE Joint Genome Institute"/>
            <person name="Gugger M."/>
            <person name="Coursin T."/>
            <person name="Rippka R."/>
            <person name="Tandeau De Marsac N."/>
            <person name="Huntemann M."/>
            <person name="Wei C.-L."/>
            <person name="Han J."/>
            <person name="Detter J.C."/>
            <person name="Han C."/>
            <person name="Tapia R."/>
            <person name="Chen A."/>
            <person name="Kyrpides N."/>
            <person name="Mavromatis K."/>
            <person name="Markowitz V."/>
            <person name="Szeto E."/>
            <person name="Ivanova N."/>
            <person name="Pagani I."/>
            <person name="Pati A."/>
            <person name="Goodwin L."/>
            <person name="Nordberg H.P."/>
            <person name="Cantor M.N."/>
            <person name="Hua S.X."/>
            <person name="Woyke T."/>
            <person name="Kerfeld C.A."/>
        </authorList>
    </citation>
    <scope>NUCLEOTIDE SEQUENCE [LARGE SCALE GENOMIC DNA]</scope>
    <source>
        <strain evidence="16 17">PCC 7113</strain>
    </source>
</reference>
<comment type="pathway">
    <text evidence="2 13">Amino-acid biosynthesis; L-leucine biosynthesis; L-leucine from 3-methyl-2-oxobutanoate: step 1/4.</text>
</comment>
<evidence type="ECO:0000313" key="17">
    <source>
        <dbReference type="Proteomes" id="UP000010471"/>
    </source>
</evidence>
<evidence type="ECO:0000256" key="14">
    <source>
        <dbReference type="NCBIfam" id="TIGR00973"/>
    </source>
</evidence>
<dbReference type="GO" id="GO:0005737">
    <property type="term" value="C:cytoplasm"/>
    <property type="evidence" value="ECO:0007669"/>
    <property type="project" value="UniProtKB-UniRule"/>
</dbReference>
<evidence type="ECO:0000256" key="12">
    <source>
        <dbReference type="ARBA" id="ARBA00048019"/>
    </source>
</evidence>
<dbReference type="Proteomes" id="UP000010471">
    <property type="component" value="Chromosome"/>
</dbReference>
<comment type="caution">
    <text evidence="13">Lacks conserved residue(s) required for the propagation of feature annotation.</text>
</comment>
<comment type="catalytic activity">
    <reaction evidence="13">
        <text>3-methyl-2-oxobutanoate + acetyl-CoA + H2O = (2S)-2-isopropylmalate + CoA + H(+)</text>
        <dbReference type="Rhea" id="RHEA:21524"/>
        <dbReference type="ChEBI" id="CHEBI:1178"/>
        <dbReference type="ChEBI" id="CHEBI:11851"/>
        <dbReference type="ChEBI" id="CHEBI:15377"/>
        <dbReference type="ChEBI" id="CHEBI:15378"/>
        <dbReference type="ChEBI" id="CHEBI:57287"/>
        <dbReference type="ChEBI" id="CHEBI:57288"/>
        <dbReference type="EC" id="2.3.3.13"/>
    </reaction>
</comment>
<protein>
    <recommendedName>
        <fullName evidence="4 13">2-isopropylmalate synthase</fullName>
        <ecNumber evidence="13 14">2.3.3.13</ecNumber>
    </recommendedName>
    <alternativeName>
        <fullName evidence="13">Alpha-IPM synthase</fullName>
    </alternativeName>
    <alternativeName>
        <fullName evidence="13">Alpha-isopropylmalate synthase</fullName>
    </alternativeName>
</protein>
<evidence type="ECO:0000256" key="1">
    <source>
        <dbReference type="ARBA" id="ARBA00003050"/>
    </source>
</evidence>
<dbReference type="GO" id="GO:0046872">
    <property type="term" value="F:metal ion binding"/>
    <property type="evidence" value="ECO:0007669"/>
    <property type="project" value="UniProtKB-KW"/>
</dbReference>
<dbReference type="PANTHER" id="PTHR10277:SF9">
    <property type="entry name" value="2-ISOPROPYLMALATE SYNTHASE 1, CHLOROPLASTIC-RELATED"/>
    <property type="match status" value="1"/>
</dbReference>
<evidence type="ECO:0000256" key="8">
    <source>
        <dbReference type="ARBA" id="ARBA00022679"/>
    </source>
</evidence>
<dbReference type="Pfam" id="PF08502">
    <property type="entry name" value="LeuA_dimer"/>
    <property type="match status" value="1"/>
</dbReference>
<dbReference type="SMART" id="SM00917">
    <property type="entry name" value="LeuA_dimer"/>
    <property type="match status" value="1"/>
</dbReference>
<dbReference type="Gene3D" id="3.30.160.270">
    <property type="match status" value="1"/>
</dbReference>
<sequence length="554" mass="60475">MSIQPQPDRVIIFDTTLRDGEQSPGATLNVEEKLAIAHQLALLGVDVIEAGFAVSSPGDFAAVRTIAQQVGVPGGPVICSLARAIRKDIQAAAEALKPAAHPRIHVFISTSDIHLKHQLRKSRSEVLAIAEEMVAYAKSFVEDVEFSPMDATRSDREFLYQVLERAIAAGATTLNIPDTVGYSTPKDMGALIQGIRANVPNSDRVIMSVHAQNDLGLATANALAAIENGVRQVECTINGIGERAGNTALEEIVMALQVRKADFNPYFGRPVESDAPLTRINTQEIYKTSRLVSQSTGILVQPNKAIVGANAFAHESGIHQDGVLKHRETYEIMDAAAIGLSENQIVLGKHSGRNAFRTRLQELGFNLSEDELNKAFHRFKEVADKKKEVSDWDLEAIVRDETLPQVEQGFQLEHVQVICGDCACPTATVTVMNPSGEIRTDAAVGTGPVDAVYQAINRLVQIPNQLIEFSVQSVTQGIDALGTVTIRLRHQERIFSGQASDTDIVVASAYAYVNALNRLYRYIQTQTDELKVSPISQQYSERPEFFVNSQLQAD</sequence>
<dbReference type="HAMAP" id="MF_01025">
    <property type="entry name" value="LeuA_type1"/>
    <property type="match status" value="1"/>
</dbReference>
<comment type="similarity">
    <text evidence="3 13">Belongs to the alpha-IPM synthase/homocitrate synthase family. LeuA type 1 subfamily.</text>
</comment>
<evidence type="ECO:0000256" key="6">
    <source>
        <dbReference type="ARBA" id="ARBA00022490"/>
    </source>
</evidence>
<name>K9WQ42_9CYAN</name>
<dbReference type="Pfam" id="PF22617">
    <property type="entry name" value="HCS_D2"/>
    <property type="match status" value="1"/>
</dbReference>
<dbReference type="InterPro" id="IPR054691">
    <property type="entry name" value="LeuA/HCS_post-cat"/>
</dbReference>
<evidence type="ECO:0000256" key="4">
    <source>
        <dbReference type="ARBA" id="ARBA00018198"/>
    </source>
</evidence>
<dbReference type="eggNOG" id="COG0119">
    <property type="taxonomic scope" value="Bacteria"/>
</dbReference>
<evidence type="ECO:0000256" key="3">
    <source>
        <dbReference type="ARBA" id="ARBA00009396"/>
    </source>
</evidence>
<dbReference type="PROSITE" id="PS50991">
    <property type="entry name" value="PYR_CT"/>
    <property type="match status" value="1"/>
</dbReference>
<feature type="region of interest" description="Regulatory domain" evidence="13">
    <location>
        <begin position="411"/>
        <end position="554"/>
    </location>
</feature>
<comment type="catalytic activity">
    <reaction evidence="12">
        <text>acetyl-CoA + 2-oxoglutarate + H2O = (2R)-homocitrate + CoA + H(+)</text>
        <dbReference type="Rhea" id="RHEA:12929"/>
        <dbReference type="ChEBI" id="CHEBI:15377"/>
        <dbReference type="ChEBI" id="CHEBI:15378"/>
        <dbReference type="ChEBI" id="CHEBI:16810"/>
        <dbReference type="ChEBI" id="CHEBI:57287"/>
        <dbReference type="ChEBI" id="CHEBI:57288"/>
        <dbReference type="ChEBI" id="CHEBI:58884"/>
        <dbReference type="EC" id="2.3.3.14"/>
    </reaction>
</comment>
<evidence type="ECO:0000256" key="13">
    <source>
        <dbReference type="HAMAP-Rule" id="MF_01025"/>
    </source>
</evidence>
<proteinExistence type="inferred from homology"/>
<dbReference type="GO" id="GO:0003852">
    <property type="term" value="F:2-isopropylmalate synthase activity"/>
    <property type="evidence" value="ECO:0007669"/>
    <property type="project" value="UniProtKB-UniRule"/>
</dbReference>
<keyword evidence="7 13" id="KW-0028">Amino-acid biosynthesis</keyword>
<dbReference type="KEGG" id="mic:Mic7113_6058"/>
<dbReference type="EC" id="2.3.3.13" evidence="13 14"/>
<comment type="function">
    <text evidence="1">This protein is a Fe-Mo-cofactor biosynthetic component.</text>
</comment>
<dbReference type="SUPFAM" id="SSF110921">
    <property type="entry name" value="2-isopropylmalate synthase LeuA, allosteric (dimerisation) domain"/>
    <property type="match status" value="1"/>
</dbReference>
<dbReference type="NCBIfam" id="NF002086">
    <property type="entry name" value="PRK00915.1-3"/>
    <property type="match status" value="1"/>
</dbReference>
<dbReference type="NCBIfam" id="TIGR00973">
    <property type="entry name" value="leuA_bact"/>
    <property type="match status" value="1"/>
</dbReference>
<dbReference type="STRING" id="1173027.Mic7113_6058"/>
<dbReference type="HOGENOM" id="CLU_022158_0_1_3"/>
<dbReference type="InterPro" id="IPR013709">
    <property type="entry name" value="2-isopropylmalate_synth_dimer"/>
</dbReference>
<dbReference type="Gene3D" id="1.10.238.260">
    <property type="match status" value="1"/>
</dbReference>
<dbReference type="PATRIC" id="fig|1173027.3.peg.6707"/>
<keyword evidence="11 13" id="KW-0100">Branched-chain amino acid biosynthesis</keyword>
<dbReference type="UniPathway" id="UPA00048">
    <property type="reaction ID" value="UER00070"/>
</dbReference>
<dbReference type="GO" id="GO:0004410">
    <property type="term" value="F:homocitrate synthase activity"/>
    <property type="evidence" value="ECO:0007669"/>
    <property type="project" value="UniProtKB-EC"/>
</dbReference>
<dbReference type="EMBL" id="CP003630">
    <property type="protein sequence ID" value="AFZ21657.1"/>
    <property type="molecule type" value="Genomic_DNA"/>
</dbReference>
<evidence type="ECO:0000313" key="16">
    <source>
        <dbReference type="EMBL" id="AFZ21657.1"/>
    </source>
</evidence>